<dbReference type="Pfam" id="PF04777">
    <property type="entry name" value="Evr1_Alr"/>
    <property type="match status" value="1"/>
</dbReference>
<evidence type="ECO:0000256" key="5">
    <source>
        <dbReference type="ARBA" id="ARBA00023002"/>
    </source>
</evidence>
<dbReference type="SUPFAM" id="SSF69000">
    <property type="entry name" value="FAD-dependent thiol oxidase"/>
    <property type="match status" value="1"/>
</dbReference>
<dbReference type="Gene3D" id="1.20.120.310">
    <property type="entry name" value="ERV/ALR sulfhydryl oxidase domain"/>
    <property type="match status" value="1"/>
</dbReference>
<proteinExistence type="predicted"/>
<gene>
    <name evidence="12" type="ORF">PYX00_008234</name>
</gene>
<dbReference type="PANTHER" id="PTHR12645">
    <property type="entry name" value="ALR/ERV"/>
    <property type="match status" value="1"/>
</dbReference>
<feature type="compositionally biased region" description="Basic and acidic residues" evidence="10">
    <location>
        <begin position="37"/>
        <end position="49"/>
    </location>
</feature>
<dbReference type="EMBL" id="JARGDH010000004">
    <property type="protein sequence ID" value="KAL0270981.1"/>
    <property type="molecule type" value="Genomic_DNA"/>
</dbReference>
<accession>A0AAW2HMT2</accession>
<dbReference type="PROSITE" id="PS51324">
    <property type="entry name" value="ERV_ALR"/>
    <property type="match status" value="1"/>
</dbReference>
<dbReference type="EC" id="1.8.3.2" evidence="9"/>
<comment type="cofactor">
    <cofactor evidence="1 9">
        <name>FAD</name>
        <dbReference type="ChEBI" id="CHEBI:57692"/>
    </cofactor>
</comment>
<dbReference type="GO" id="GO:0005758">
    <property type="term" value="C:mitochondrial intermembrane space"/>
    <property type="evidence" value="ECO:0007669"/>
    <property type="project" value="UniProtKB-SubCell"/>
</dbReference>
<evidence type="ECO:0000256" key="6">
    <source>
        <dbReference type="ARBA" id="ARBA00023128"/>
    </source>
</evidence>
<feature type="region of interest" description="Disordered" evidence="10">
    <location>
        <begin position="23"/>
        <end position="59"/>
    </location>
</feature>
<keyword evidence="3 9" id="KW-0285">Flavoprotein</keyword>
<evidence type="ECO:0000256" key="3">
    <source>
        <dbReference type="ARBA" id="ARBA00022630"/>
    </source>
</evidence>
<dbReference type="FunFam" id="1.20.120.310:FF:000003">
    <property type="entry name" value="Sulfhydryl oxidase"/>
    <property type="match status" value="1"/>
</dbReference>
<evidence type="ECO:0000313" key="12">
    <source>
        <dbReference type="EMBL" id="KAL0270981.1"/>
    </source>
</evidence>
<comment type="catalytic activity">
    <reaction evidence="8 9">
        <text>2 R'C(R)SH + O2 = R'C(R)S-S(R)CR' + H2O2</text>
        <dbReference type="Rhea" id="RHEA:17357"/>
        <dbReference type="ChEBI" id="CHEBI:15379"/>
        <dbReference type="ChEBI" id="CHEBI:16240"/>
        <dbReference type="ChEBI" id="CHEBI:16520"/>
        <dbReference type="ChEBI" id="CHEBI:17412"/>
        <dbReference type="EC" id="1.8.3.2"/>
    </reaction>
</comment>
<organism evidence="12">
    <name type="scientific">Menopon gallinae</name>
    <name type="common">poultry shaft louse</name>
    <dbReference type="NCBI Taxonomy" id="328185"/>
    <lineage>
        <taxon>Eukaryota</taxon>
        <taxon>Metazoa</taxon>
        <taxon>Ecdysozoa</taxon>
        <taxon>Arthropoda</taxon>
        <taxon>Hexapoda</taxon>
        <taxon>Insecta</taxon>
        <taxon>Pterygota</taxon>
        <taxon>Neoptera</taxon>
        <taxon>Paraneoptera</taxon>
        <taxon>Psocodea</taxon>
        <taxon>Troctomorpha</taxon>
        <taxon>Phthiraptera</taxon>
        <taxon>Amblycera</taxon>
        <taxon>Menoponidae</taxon>
        <taxon>Menopon</taxon>
    </lineage>
</organism>
<evidence type="ECO:0000256" key="9">
    <source>
        <dbReference type="RuleBase" id="RU371123"/>
    </source>
</evidence>
<keyword evidence="6" id="KW-0496">Mitochondrion</keyword>
<keyword evidence="4 9" id="KW-0274">FAD</keyword>
<name>A0AAW2HMT2_9NEOP</name>
<dbReference type="AlphaFoldDB" id="A0AAW2HMT2"/>
<feature type="domain" description="ERV/ALR sulfhydryl oxidase" evidence="11">
    <location>
        <begin position="54"/>
        <end position="154"/>
    </location>
</feature>
<keyword evidence="5 9" id="KW-0560">Oxidoreductase</keyword>
<evidence type="ECO:0000256" key="8">
    <source>
        <dbReference type="ARBA" id="ARBA00048864"/>
    </source>
</evidence>
<evidence type="ECO:0000256" key="7">
    <source>
        <dbReference type="ARBA" id="ARBA00023157"/>
    </source>
</evidence>
<dbReference type="InterPro" id="IPR017905">
    <property type="entry name" value="ERV/ALR_sulphydryl_oxidase"/>
</dbReference>
<comment type="caution">
    <text evidence="12">The sequence shown here is derived from an EMBL/GenBank/DDBJ whole genome shotgun (WGS) entry which is preliminary data.</text>
</comment>
<evidence type="ECO:0000256" key="4">
    <source>
        <dbReference type="ARBA" id="ARBA00022827"/>
    </source>
</evidence>
<dbReference type="PANTHER" id="PTHR12645:SF0">
    <property type="entry name" value="FAD-LINKED SULFHYDRYL OXIDASE ALR"/>
    <property type="match status" value="1"/>
</dbReference>
<sequence>MDAESTDPKKPCRACQDFKQWSRRKREEFTESETDPETAKQEHAVDHEGSPTNCPLDREGLGRSTWGFLHTMAAYYPDKPTEEQENEIRQFFNLFSHFYPCQDCAEDLQRQIQRFPPKTESRQELSQWLCRVHNRINLRLGKPQFDCTRVDERWKDGWSDGSCD</sequence>
<evidence type="ECO:0000259" key="11">
    <source>
        <dbReference type="PROSITE" id="PS51324"/>
    </source>
</evidence>
<dbReference type="InterPro" id="IPR036774">
    <property type="entry name" value="ERV/ALR_sulphydryl_oxid_sf"/>
</dbReference>
<dbReference type="GO" id="GO:0050660">
    <property type="term" value="F:flavin adenine dinucleotide binding"/>
    <property type="evidence" value="ECO:0007669"/>
    <property type="project" value="TreeGrafter"/>
</dbReference>
<keyword evidence="7" id="KW-1015">Disulfide bond</keyword>
<evidence type="ECO:0000256" key="2">
    <source>
        <dbReference type="ARBA" id="ARBA00004569"/>
    </source>
</evidence>
<dbReference type="GO" id="GO:0016971">
    <property type="term" value="F:flavin-dependent sulfhydryl oxidase activity"/>
    <property type="evidence" value="ECO:0007669"/>
    <property type="project" value="InterPro"/>
</dbReference>
<evidence type="ECO:0000256" key="10">
    <source>
        <dbReference type="SAM" id="MobiDB-lite"/>
    </source>
</evidence>
<reference evidence="12" key="1">
    <citation type="journal article" date="2024" name="Gigascience">
        <title>Chromosome-level genome of the poultry shaft louse Menopon gallinae provides insight into the host-switching and adaptive evolution of parasitic lice.</title>
        <authorList>
            <person name="Xu Y."/>
            <person name="Ma L."/>
            <person name="Liu S."/>
            <person name="Liang Y."/>
            <person name="Liu Q."/>
            <person name="He Z."/>
            <person name="Tian L."/>
            <person name="Duan Y."/>
            <person name="Cai W."/>
            <person name="Li H."/>
            <person name="Song F."/>
        </authorList>
    </citation>
    <scope>NUCLEOTIDE SEQUENCE</scope>
    <source>
        <strain evidence="12">Cailab_2023a</strain>
    </source>
</reference>
<evidence type="ECO:0000256" key="1">
    <source>
        <dbReference type="ARBA" id="ARBA00001974"/>
    </source>
</evidence>
<protein>
    <recommendedName>
        <fullName evidence="9">Sulfhydryl oxidase</fullName>
        <ecNumber evidence="9">1.8.3.2</ecNumber>
    </recommendedName>
</protein>
<comment type="subcellular location">
    <subcellularLocation>
        <location evidence="2">Mitochondrion intermembrane space</location>
    </subcellularLocation>
</comment>
<dbReference type="InterPro" id="IPR039799">
    <property type="entry name" value="ALR/ERV"/>
</dbReference>